<dbReference type="EMBL" id="BSFH01000016">
    <property type="protein sequence ID" value="GLK63348.1"/>
    <property type="molecule type" value="Genomic_DNA"/>
</dbReference>
<dbReference type="Proteomes" id="UP001143349">
    <property type="component" value="Unassembled WGS sequence"/>
</dbReference>
<dbReference type="RefSeq" id="WP_271179240.1">
    <property type="nucleotide sequence ID" value="NZ_BSFH01000016.1"/>
</dbReference>
<dbReference type="AlphaFoldDB" id="A0AAD3NY19"/>
<organism evidence="1 2">
    <name type="scientific">Paracoccus kondratievae</name>
    <dbReference type="NCBI Taxonomy" id="135740"/>
    <lineage>
        <taxon>Bacteria</taxon>
        <taxon>Pseudomonadati</taxon>
        <taxon>Pseudomonadota</taxon>
        <taxon>Alphaproteobacteria</taxon>
        <taxon>Rhodobacterales</taxon>
        <taxon>Paracoccaceae</taxon>
        <taxon>Paracoccus</taxon>
    </lineage>
</organism>
<accession>A0AAD3NY19</accession>
<reference evidence="1" key="2">
    <citation type="submission" date="2023-01" db="EMBL/GenBank/DDBJ databases">
        <authorList>
            <person name="Sun Q."/>
            <person name="Evtushenko L."/>
        </authorList>
    </citation>
    <scope>NUCLEOTIDE SEQUENCE</scope>
    <source>
        <strain evidence="1">VKM B-2222</strain>
    </source>
</reference>
<evidence type="ECO:0000313" key="1">
    <source>
        <dbReference type="EMBL" id="GLK63348.1"/>
    </source>
</evidence>
<protein>
    <submittedName>
        <fullName evidence="1">Uncharacterized protein</fullName>
    </submittedName>
</protein>
<gene>
    <name evidence="1" type="ORF">GCM10017635_08180</name>
</gene>
<name>A0AAD3NY19_9RHOB</name>
<comment type="caution">
    <text evidence="1">The sequence shown here is derived from an EMBL/GenBank/DDBJ whole genome shotgun (WGS) entry which is preliminary data.</text>
</comment>
<proteinExistence type="predicted"/>
<evidence type="ECO:0000313" key="2">
    <source>
        <dbReference type="Proteomes" id="UP001143349"/>
    </source>
</evidence>
<reference evidence="1" key="1">
    <citation type="journal article" date="2014" name="Int. J. Syst. Evol. Microbiol.">
        <title>Complete genome sequence of Corynebacterium casei LMG S-19264T (=DSM 44701T), isolated from a smear-ripened cheese.</title>
        <authorList>
            <consortium name="US DOE Joint Genome Institute (JGI-PGF)"/>
            <person name="Walter F."/>
            <person name="Albersmeier A."/>
            <person name="Kalinowski J."/>
            <person name="Ruckert C."/>
        </authorList>
    </citation>
    <scope>NUCLEOTIDE SEQUENCE</scope>
    <source>
        <strain evidence="1">VKM B-2222</strain>
    </source>
</reference>
<keyword evidence="2" id="KW-1185">Reference proteome</keyword>
<sequence>MNKMHRATDPSADTDLQAEILALKLVLTPIVGAILDAPSVLKHYEYLLSRARQERRTAPVEGSALDETTFRALLSAEQWLSDMSSDYLERKLEANRKTH</sequence>